<dbReference type="EMBL" id="GGFL01014752">
    <property type="protein sequence ID" value="MBW78930.1"/>
    <property type="molecule type" value="Transcribed_RNA"/>
</dbReference>
<sequence length="117" mass="13836">MMLLSMAGWLCSFLAVSSRWAHHQEGRTRWCGWCWWFLGQKHFRKHRSRIDMEGKGELPDLFLQCGSMVLWKPFQTYKKTITIQCGTRGRLLSYRNITDESCAISNHNTTHTHKHTH</sequence>
<protein>
    <submittedName>
        <fullName evidence="2">Putative secreted protein</fullName>
    </submittedName>
</protein>
<feature type="chain" id="PRO_5014954261" evidence="1">
    <location>
        <begin position="22"/>
        <end position="117"/>
    </location>
</feature>
<keyword evidence="1" id="KW-0732">Signal</keyword>
<name>A0A2M4DMY8_ANODA</name>
<accession>A0A2M4DMY8</accession>
<organism evidence="2">
    <name type="scientific">Anopheles darlingi</name>
    <name type="common">Mosquito</name>
    <dbReference type="NCBI Taxonomy" id="43151"/>
    <lineage>
        <taxon>Eukaryota</taxon>
        <taxon>Metazoa</taxon>
        <taxon>Ecdysozoa</taxon>
        <taxon>Arthropoda</taxon>
        <taxon>Hexapoda</taxon>
        <taxon>Insecta</taxon>
        <taxon>Pterygota</taxon>
        <taxon>Neoptera</taxon>
        <taxon>Endopterygota</taxon>
        <taxon>Diptera</taxon>
        <taxon>Nematocera</taxon>
        <taxon>Culicoidea</taxon>
        <taxon>Culicidae</taxon>
        <taxon>Anophelinae</taxon>
        <taxon>Anopheles</taxon>
    </lineage>
</organism>
<proteinExistence type="predicted"/>
<reference evidence="2" key="1">
    <citation type="submission" date="2018-01" db="EMBL/GenBank/DDBJ databases">
        <title>An insight into the sialome of Amazonian anophelines.</title>
        <authorList>
            <person name="Ribeiro J.M."/>
            <person name="Scarpassa V."/>
            <person name="Calvo E."/>
        </authorList>
    </citation>
    <scope>NUCLEOTIDE SEQUENCE</scope>
</reference>
<dbReference type="AlphaFoldDB" id="A0A2M4DMY8"/>
<feature type="signal peptide" evidence="1">
    <location>
        <begin position="1"/>
        <end position="21"/>
    </location>
</feature>
<evidence type="ECO:0000313" key="2">
    <source>
        <dbReference type="EMBL" id="MBW78930.1"/>
    </source>
</evidence>
<evidence type="ECO:0000256" key="1">
    <source>
        <dbReference type="SAM" id="SignalP"/>
    </source>
</evidence>